<name>A0ABU0RTS2_9ACTN</name>
<evidence type="ECO:0000256" key="5">
    <source>
        <dbReference type="ARBA" id="ARBA00023002"/>
    </source>
</evidence>
<evidence type="ECO:0000259" key="7">
    <source>
        <dbReference type="Pfam" id="PF05199"/>
    </source>
</evidence>
<evidence type="ECO:0000256" key="1">
    <source>
        <dbReference type="ARBA" id="ARBA00001974"/>
    </source>
</evidence>
<comment type="cofactor">
    <cofactor evidence="1">
        <name>FAD</name>
        <dbReference type="ChEBI" id="CHEBI:57692"/>
    </cofactor>
</comment>
<comment type="similarity">
    <text evidence="2">Belongs to the GMC oxidoreductase family.</text>
</comment>
<dbReference type="InterPro" id="IPR007867">
    <property type="entry name" value="GMC_OxRtase_C"/>
</dbReference>
<dbReference type="RefSeq" id="WP_307628952.1">
    <property type="nucleotide sequence ID" value="NZ_JAUSZS010000007.1"/>
</dbReference>
<evidence type="ECO:0000313" key="8">
    <source>
        <dbReference type="EMBL" id="MDQ0935371.1"/>
    </source>
</evidence>
<dbReference type="Gene3D" id="3.50.50.60">
    <property type="entry name" value="FAD/NAD(P)-binding domain"/>
    <property type="match status" value="2"/>
</dbReference>
<dbReference type="PANTHER" id="PTHR42784">
    <property type="entry name" value="PYRANOSE 2-OXIDASE"/>
    <property type="match status" value="1"/>
</dbReference>
<keyword evidence="9" id="KW-1185">Reference proteome</keyword>
<evidence type="ECO:0000256" key="4">
    <source>
        <dbReference type="ARBA" id="ARBA00022827"/>
    </source>
</evidence>
<organism evidence="8 9">
    <name type="scientific">Streptomyces turgidiscabies</name>
    <dbReference type="NCBI Taxonomy" id="85558"/>
    <lineage>
        <taxon>Bacteria</taxon>
        <taxon>Bacillati</taxon>
        <taxon>Actinomycetota</taxon>
        <taxon>Actinomycetes</taxon>
        <taxon>Kitasatosporales</taxon>
        <taxon>Streptomycetaceae</taxon>
        <taxon>Streptomyces</taxon>
    </lineage>
</organism>
<dbReference type="SUPFAM" id="SSF51905">
    <property type="entry name" value="FAD/NAD(P)-binding domain"/>
    <property type="match status" value="1"/>
</dbReference>
<evidence type="ECO:0000256" key="3">
    <source>
        <dbReference type="ARBA" id="ARBA00022630"/>
    </source>
</evidence>
<evidence type="ECO:0000313" key="9">
    <source>
        <dbReference type="Proteomes" id="UP001223072"/>
    </source>
</evidence>
<dbReference type="InterPro" id="IPR051473">
    <property type="entry name" value="P2Ox-like"/>
</dbReference>
<dbReference type="Pfam" id="PF00732">
    <property type="entry name" value="GMC_oxred_N"/>
    <property type="match status" value="1"/>
</dbReference>
<dbReference type="PANTHER" id="PTHR42784:SF1">
    <property type="entry name" value="PYRANOSE 2-OXIDASE"/>
    <property type="match status" value="1"/>
</dbReference>
<dbReference type="Proteomes" id="UP001223072">
    <property type="component" value="Unassembled WGS sequence"/>
</dbReference>
<reference evidence="8 9" key="1">
    <citation type="submission" date="2023-07" db="EMBL/GenBank/DDBJ databases">
        <title>Comparative genomics of wheat-associated soil bacteria to identify genetic determinants of phenazine resistance.</title>
        <authorList>
            <person name="Mouncey N."/>
        </authorList>
    </citation>
    <scope>NUCLEOTIDE SEQUENCE [LARGE SCALE GENOMIC DNA]</scope>
    <source>
        <strain evidence="8 9">W2I16</strain>
    </source>
</reference>
<keyword evidence="3" id="KW-0285">Flavoprotein</keyword>
<gene>
    <name evidence="8" type="ORF">QFZ49_005343</name>
</gene>
<dbReference type="InterPro" id="IPR036188">
    <property type="entry name" value="FAD/NAD-bd_sf"/>
</dbReference>
<feature type="domain" description="Glucose-methanol-choline oxidoreductase N-terminal" evidence="6">
    <location>
        <begin position="46"/>
        <end position="342"/>
    </location>
</feature>
<dbReference type="Pfam" id="PF13450">
    <property type="entry name" value="NAD_binding_8"/>
    <property type="match status" value="1"/>
</dbReference>
<protein>
    <submittedName>
        <fullName evidence="8">Choline dehydrogenase-like flavoprotein</fullName>
    </submittedName>
</protein>
<evidence type="ECO:0000259" key="6">
    <source>
        <dbReference type="Pfam" id="PF00732"/>
    </source>
</evidence>
<keyword evidence="4" id="KW-0274">FAD</keyword>
<dbReference type="InterPro" id="IPR000172">
    <property type="entry name" value="GMC_OxRdtase_N"/>
</dbReference>
<comment type="caution">
    <text evidence="8">The sequence shown here is derived from an EMBL/GenBank/DDBJ whole genome shotgun (WGS) entry which is preliminary data.</text>
</comment>
<evidence type="ECO:0000256" key="2">
    <source>
        <dbReference type="ARBA" id="ARBA00010790"/>
    </source>
</evidence>
<feature type="domain" description="Glucose-methanol-choline oxidoreductase C-terminal" evidence="7">
    <location>
        <begin position="409"/>
        <end position="527"/>
    </location>
</feature>
<dbReference type="EMBL" id="JAUSZS010000007">
    <property type="protein sequence ID" value="MDQ0935371.1"/>
    <property type="molecule type" value="Genomic_DNA"/>
</dbReference>
<proteinExistence type="inferred from homology"/>
<dbReference type="SUPFAM" id="SSF54373">
    <property type="entry name" value="FAD-linked reductases, C-terminal domain"/>
    <property type="match status" value="1"/>
</dbReference>
<sequence length="544" mass="58860">MTTDGGTGGYDAVVVGSGFAGSWAAKELTEAGFRTLVLEAGPTGTVDEVPDRSPHVPGADDNADVSQYGGFTAQLDGSVFASSGNEAGQLWTSRHVQRRHPGFVPRGPHLFIDDAQRPYQTPRDMPYYWIRGMQVGGRSLTWGGTTLRLSPAELDAPDLDDCALSWPLRYEDLEDAYSAVEKLMGLRGSAEGVPQLPDSVYRYEPCALTPAEQDFQEAYARSSTRPVPVRYIPPESGGNKWPRYTMQATALAAAERTGRLLLRPNAFATEVTVDTETGRATGVPFVDTTDGTRHRATGRVVFLGCGTIETARLMLNSRSPRHPFGLGNSSGWVGRGLMDHPAVSAPGVLDSYPHAVGYEWSPRQRGLVVPPQQGGNGDVRPFGMWVNFQRLTSQGLTLGSIDAQGEMLPYRQNRVRLSDVRDQWGVPVPVIECAYGPHEERLYAAMKRGIEQAAAVAGLRITALSETLTVPGLNVHDLGSARMGSTSDMSVLDSHNRCWDCPNVFVTDGACFPSGAWQNPTLTIMAISARAGRHAAELLRNGVF</sequence>
<dbReference type="Pfam" id="PF05199">
    <property type="entry name" value="GMC_oxred_C"/>
    <property type="match status" value="1"/>
</dbReference>
<accession>A0ABU0RTS2</accession>
<keyword evidence="5" id="KW-0560">Oxidoreductase</keyword>